<feature type="transmembrane region" description="Helical" evidence="8">
    <location>
        <begin position="94"/>
        <end position="112"/>
    </location>
</feature>
<evidence type="ECO:0000256" key="3">
    <source>
        <dbReference type="ARBA" id="ARBA00022448"/>
    </source>
</evidence>
<feature type="transmembrane region" description="Helical" evidence="8">
    <location>
        <begin position="200"/>
        <end position="219"/>
    </location>
</feature>
<evidence type="ECO:0000256" key="4">
    <source>
        <dbReference type="ARBA" id="ARBA00022475"/>
    </source>
</evidence>
<feature type="transmembrane region" description="Helical" evidence="8">
    <location>
        <begin position="149"/>
        <end position="171"/>
    </location>
</feature>
<dbReference type="Proteomes" id="UP000255207">
    <property type="component" value="Unassembled WGS sequence"/>
</dbReference>
<dbReference type="CDD" id="cd06550">
    <property type="entry name" value="TM_ABC_iron-siderophores_like"/>
    <property type="match status" value="1"/>
</dbReference>
<comment type="subcellular location">
    <subcellularLocation>
        <location evidence="1">Cell membrane</location>
        <topology evidence="1">Multi-pass membrane protein</topology>
    </subcellularLocation>
</comment>
<proteinExistence type="inferred from homology"/>
<gene>
    <name evidence="9" type="ORF">DWE98_24925</name>
</gene>
<dbReference type="OrthoDB" id="9811975at2"/>
<evidence type="ECO:0000313" key="10">
    <source>
        <dbReference type="Proteomes" id="UP000255207"/>
    </source>
</evidence>
<comment type="caution">
    <text evidence="9">The sequence shown here is derived from an EMBL/GenBank/DDBJ whole genome shotgun (WGS) entry which is preliminary data.</text>
</comment>
<dbReference type="AlphaFoldDB" id="A0A370KZG0"/>
<keyword evidence="10" id="KW-1185">Reference proteome</keyword>
<dbReference type="SUPFAM" id="SSF81345">
    <property type="entry name" value="ABC transporter involved in vitamin B12 uptake, BtuC"/>
    <property type="match status" value="1"/>
</dbReference>
<dbReference type="EMBL" id="QQTP01000019">
    <property type="protein sequence ID" value="RDJ20384.1"/>
    <property type="molecule type" value="Genomic_DNA"/>
</dbReference>
<evidence type="ECO:0000256" key="7">
    <source>
        <dbReference type="ARBA" id="ARBA00023136"/>
    </source>
</evidence>
<feature type="transmembrane region" description="Helical" evidence="8">
    <location>
        <begin position="118"/>
        <end position="137"/>
    </location>
</feature>
<dbReference type="PANTHER" id="PTHR30472:SF70">
    <property type="entry name" value="MOLYBDATE IMPORT SYSTEM PERMEASE PROTEIN MOLB"/>
    <property type="match status" value="1"/>
</dbReference>
<feature type="transmembrane region" description="Helical" evidence="8">
    <location>
        <begin position="308"/>
        <end position="327"/>
    </location>
</feature>
<reference evidence="10" key="1">
    <citation type="submission" date="2018-07" db="EMBL/GenBank/DDBJ databases">
        <authorList>
            <person name="Safronova V.I."/>
            <person name="Chirak E.R."/>
            <person name="Sazanova A.L."/>
        </authorList>
    </citation>
    <scope>NUCLEOTIDE SEQUENCE [LARGE SCALE GENOMIC DNA]</scope>
    <source>
        <strain evidence="10">RCAM04685</strain>
    </source>
</reference>
<evidence type="ECO:0000256" key="8">
    <source>
        <dbReference type="SAM" id="Phobius"/>
    </source>
</evidence>
<dbReference type="InterPro" id="IPR037294">
    <property type="entry name" value="ABC_BtuC-like"/>
</dbReference>
<feature type="transmembrane region" description="Helical" evidence="8">
    <location>
        <begin position="239"/>
        <end position="266"/>
    </location>
</feature>
<dbReference type="GO" id="GO:0033214">
    <property type="term" value="P:siderophore-iron import into cell"/>
    <property type="evidence" value="ECO:0007669"/>
    <property type="project" value="TreeGrafter"/>
</dbReference>
<evidence type="ECO:0000313" key="9">
    <source>
        <dbReference type="EMBL" id="RDJ20384.1"/>
    </source>
</evidence>
<dbReference type="FunFam" id="1.10.3470.10:FF:000001">
    <property type="entry name" value="Vitamin B12 ABC transporter permease BtuC"/>
    <property type="match status" value="1"/>
</dbReference>
<keyword evidence="5 8" id="KW-0812">Transmembrane</keyword>
<dbReference type="Pfam" id="PF01032">
    <property type="entry name" value="FecCD"/>
    <property type="match status" value="1"/>
</dbReference>
<keyword evidence="3" id="KW-0813">Transport</keyword>
<feature type="transmembrane region" description="Helical" evidence="8">
    <location>
        <begin position="65"/>
        <end position="82"/>
    </location>
</feature>
<dbReference type="PANTHER" id="PTHR30472">
    <property type="entry name" value="FERRIC ENTEROBACTIN TRANSPORT SYSTEM PERMEASE PROTEIN"/>
    <property type="match status" value="1"/>
</dbReference>
<protein>
    <submittedName>
        <fullName evidence="9">Iron ABC transporter permease</fullName>
    </submittedName>
</protein>
<keyword evidence="4" id="KW-1003">Cell membrane</keyword>
<dbReference type="GO" id="GO:0005886">
    <property type="term" value="C:plasma membrane"/>
    <property type="evidence" value="ECO:0007669"/>
    <property type="project" value="UniProtKB-SubCell"/>
</dbReference>
<dbReference type="Gene3D" id="1.10.3470.10">
    <property type="entry name" value="ABC transporter involved in vitamin B12 uptake, BtuC"/>
    <property type="match status" value="1"/>
</dbReference>
<keyword evidence="6 8" id="KW-1133">Transmembrane helix</keyword>
<name>A0A370KZG0_9HYPH</name>
<sequence length="337" mass="35391">MRPGLVIAVLALVLLAASLASLGLGRYEIPALRVVRILLSGIVPSDIGLSEIERNVVFNVRLPRILTAICAGAGLALCGAALQGVFRNPLVGPHIIGVSSGAAFGGTLAILLSGSQSLLLLLAFAFGVLSLLMVYALHALVGRRDMLALVLAGVIIGGFFAALVSLAQYLADTEEKLPRIVFWLLGSFATADYDKLRLMLGPVVLGGLLLMLLRWRINILSLGDDDAQALGISVAGTRWLILVLIGLIVSAQVAVSGVIGWVGLVVPHMARMLVGPDHRPLLPASMLAGALYMVLIDDLARTITDSEIPLGILTALLGAPIFALIFFRSQRGGRGHV</sequence>
<organism evidence="9 10">
    <name type="scientific">Bosea caraganae</name>
    <dbReference type="NCBI Taxonomy" id="2763117"/>
    <lineage>
        <taxon>Bacteria</taxon>
        <taxon>Pseudomonadati</taxon>
        <taxon>Pseudomonadota</taxon>
        <taxon>Alphaproteobacteria</taxon>
        <taxon>Hyphomicrobiales</taxon>
        <taxon>Boseaceae</taxon>
        <taxon>Bosea</taxon>
    </lineage>
</organism>
<accession>A0A370KZG0</accession>
<keyword evidence="7 8" id="KW-0472">Membrane</keyword>
<dbReference type="GO" id="GO:0022857">
    <property type="term" value="F:transmembrane transporter activity"/>
    <property type="evidence" value="ECO:0007669"/>
    <property type="project" value="InterPro"/>
</dbReference>
<evidence type="ECO:0000256" key="5">
    <source>
        <dbReference type="ARBA" id="ARBA00022692"/>
    </source>
</evidence>
<dbReference type="InterPro" id="IPR000522">
    <property type="entry name" value="ABC_transptr_permease_BtuC"/>
</dbReference>
<evidence type="ECO:0000256" key="1">
    <source>
        <dbReference type="ARBA" id="ARBA00004651"/>
    </source>
</evidence>
<evidence type="ECO:0000256" key="2">
    <source>
        <dbReference type="ARBA" id="ARBA00007935"/>
    </source>
</evidence>
<evidence type="ECO:0000256" key="6">
    <source>
        <dbReference type="ARBA" id="ARBA00022989"/>
    </source>
</evidence>
<comment type="similarity">
    <text evidence="2">Belongs to the binding-protein-dependent transport system permease family. FecCD subfamily.</text>
</comment>